<evidence type="ECO:0000259" key="6">
    <source>
        <dbReference type="PROSITE" id="PS50950"/>
    </source>
</evidence>
<dbReference type="SMART" id="SM00980">
    <property type="entry name" value="THAP"/>
    <property type="match status" value="1"/>
</dbReference>
<keyword evidence="3" id="KW-0862">Zinc</keyword>
<keyword evidence="4 5" id="KW-0238">DNA-binding</keyword>
<dbReference type="Pfam" id="PF05485">
    <property type="entry name" value="THAP"/>
    <property type="match status" value="1"/>
</dbReference>
<keyword evidence="1" id="KW-0479">Metal-binding</keyword>
<evidence type="ECO:0000313" key="8">
    <source>
        <dbReference type="Proteomes" id="UP000472271"/>
    </source>
</evidence>
<evidence type="ECO:0000256" key="1">
    <source>
        <dbReference type="ARBA" id="ARBA00022723"/>
    </source>
</evidence>
<dbReference type="GO" id="GO:0003677">
    <property type="term" value="F:DNA binding"/>
    <property type="evidence" value="ECO:0007669"/>
    <property type="project" value="UniProtKB-UniRule"/>
</dbReference>
<dbReference type="AlphaFoldDB" id="A0A672YW44"/>
<protein>
    <recommendedName>
        <fullName evidence="6">THAP-type domain-containing protein</fullName>
    </recommendedName>
</protein>
<evidence type="ECO:0000256" key="3">
    <source>
        <dbReference type="ARBA" id="ARBA00022833"/>
    </source>
</evidence>
<dbReference type="PANTHER" id="PTHR31751">
    <property type="entry name" value="SI:CH211-108C17.2-RELATED-RELATED"/>
    <property type="match status" value="1"/>
</dbReference>
<reference evidence="7" key="3">
    <citation type="submission" date="2025-09" db="UniProtKB">
        <authorList>
            <consortium name="Ensembl"/>
        </authorList>
    </citation>
    <scope>IDENTIFICATION</scope>
</reference>
<keyword evidence="8" id="KW-1185">Reference proteome</keyword>
<feature type="domain" description="THAP-type" evidence="6">
    <location>
        <begin position="2"/>
        <end position="85"/>
    </location>
</feature>
<reference evidence="7" key="2">
    <citation type="submission" date="2025-08" db="UniProtKB">
        <authorList>
            <consortium name="Ensembl"/>
        </authorList>
    </citation>
    <scope>IDENTIFICATION</scope>
</reference>
<evidence type="ECO:0000256" key="5">
    <source>
        <dbReference type="PROSITE-ProRule" id="PRU00309"/>
    </source>
</evidence>
<dbReference type="Ensembl" id="ENSSORT00005009085.1">
    <property type="protein sequence ID" value="ENSSORP00005008784.1"/>
    <property type="gene ID" value="ENSSORG00005004842.1"/>
</dbReference>
<dbReference type="PANTHER" id="PTHR31751:SF44">
    <property type="entry name" value="SI:CH211-211K8.4-RELATED"/>
    <property type="match status" value="1"/>
</dbReference>
<sequence>SPPRKYVFVGCNTEHKSLHRPPACEPFRRAWLNFIFRGNIPKTVGKSLLVCANHFEDECFSNLGQYREGFALKLHLIEGSVPTAIEQPLFAHKGCQTESKRTCSVGTQLSIKTLQPHVRSAEVSKVPRTKLLCRYKCTCVLGGSVCFVTTEQSTVPIHRTPTYIIYEKCLLELFEVCTVCQRVSVVQTRRLGMFIFWAMRLKMFLYDTCRRHARTCIEPALIHKWKSTQDAMMEKLQEEQNVILGETILQYVYFFCLFLRLSKKMVKTAQNKDCTILKKWLHSKKKKKNHIYWTAASSTTPQERVAKWIAILNHVQDLHTHEDPAFPQCLHPRCISRDKSNWLKPGDSFYLYHLIWNLFILRQWKRSSVILRFAPKRSIYPFLGMLCSIFYNSYLTLH</sequence>
<dbReference type="PROSITE" id="PS50950">
    <property type="entry name" value="ZF_THAP"/>
    <property type="match status" value="1"/>
</dbReference>
<accession>A0A672YW44</accession>
<dbReference type="InterPro" id="IPR006612">
    <property type="entry name" value="THAP_Znf"/>
</dbReference>
<proteinExistence type="predicted"/>
<keyword evidence="2 5" id="KW-0863">Zinc-finger</keyword>
<organism evidence="7 8">
    <name type="scientific">Sphaeramia orbicularis</name>
    <name type="common">orbiculate cardinalfish</name>
    <dbReference type="NCBI Taxonomy" id="375764"/>
    <lineage>
        <taxon>Eukaryota</taxon>
        <taxon>Metazoa</taxon>
        <taxon>Chordata</taxon>
        <taxon>Craniata</taxon>
        <taxon>Vertebrata</taxon>
        <taxon>Euteleostomi</taxon>
        <taxon>Actinopterygii</taxon>
        <taxon>Neopterygii</taxon>
        <taxon>Teleostei</taxon>
        <taxon>Neoteleostei</taxon>
        <taxon>Acanthomorphata</taxon>
        <taxon>Gobiaria</taxon>
        <taxon>Kurtiformes</taxon>
        <taxon>Apogonoidei</taxon>
        <taxon>Apogonidae</taxon>
        <taxon>Apogoninae</taxon>
        <taxon>Sphaeramia</taxon>
    </lineage>
</organism>
<dbReference type="InParanoid" id="A0A672YW44"/>
<dbReference type="SMART" id="SM00692">
    <property type="entry name" value="DM3"/>
    <property type="match status" value="1"/>
</dbReference>
<evidence type="ECO:0000256" key="2">
    <source>
        <dbReference type="ARBA" id="ARBA00022771"/>
    </source>
</evidence>
<reference evidence="7" key="1">
    <citation type="submission" date="2019-06" db="EMBL/GenBank/DDBJ databases">
        <authorList>
            <consortium name="Wellcome Sanger Institute Data Sharing"/>
        </authorList>
    </citation>
    <scope>NUCLEOTIDE SEQUENCE [LARGE SCALE GENOMIC DNA]</scope>
</reference>
<name>A0A672YW44_9TELE</name>
<dbReference type="GO" id="GO:0008270">
    <property type="term" value="F:zinc ion binding"/>
    <property type="evidence" value="ECO:0007669"/>
    <property type="project" value="UniProtKB-KW"/>
</dbReference>
<dbReference type="SUPFAM" id="SSF57716">
    <property type="entry name" value="Glucocorticoid receptor-like (DNA-binding domain)"/>
    <property type="match status" value="1"/>
</dbReference>
<dbReference type="Proteomes" id="UP000472271">
    <property type="component" value="Chromosome 19"/>
</dbReference>
<evidence type="ECO:0000256" key="4">
    <source>
        <dbReference type="ARBA" id="ARBA00023125"/>
    </source>
</evidence>
<evidence type="ECO:0000313" key="7">
    <source>
        <dbReference type="Ensembl" id="ENSSORP00005008784.1"/>
    </source>
</evidence>